<dbReference type="GO" id="GO:0022857">
    <property type="term" value="F:transmembrane transporter activity"/>
    <property type="evidence" value="ECO:0007669"/>
    <property type="project" value="InterPro"/>
</dbReference>
<dbReference type="STRING" id="1432656.X802_01135"/>
<keyword evidence="3 6" id="KW-0812">Transmembrane</keyword>
<dbReference type="PATRIC" id="fig|1432656.3.peg.223"/>
<protein>
    <submittedName>
        <fullName evidence="7">Ribose ABC transporter permease</fullName>
    </submittedName>
</protein>
<feature type="transmembrane region" description="Helical" evidence="6">
    <location>
        <begin position="119"/>
        <end position="138"/>
    </location>
</feature>
<dbReference type="AlphaFoldDB" id="A0A0X1KI54"/>
<keyword evidence="2" id="KW-1003">Cell membrane</keyword>
<name>A0A0X1KI54_9EURY</name>
<dbReference type="Pfam" id="PF02653">
    <property type="entry name" value="BPD_transp_2"/>
    <property type="match status" value="1"/>
</dbReference>
<evidence type="ECO:0000256" key="4">
    <source>
        <dbReference type="ARBA" id="ARBA00022989"/>
    </source>
</evidence>
<evidence type="ECO:0000256" key="5">
    <source>
        <dbReference type="ARBA" id="ARBA00023136"/>
    </source>
</evidence>
<dbReference type="GeneID" id="27134265"/>
<feature type="transmembrane region" description="Helical" evidence="6">
    <location>
        <begin position="145"/>
        <end position="164"/>
    </location>
</feature>
<dbReference type="EMBL" id="CP007140">
    <property type="protein sequence ID" value="AJC70938.1"/>
    <property type="molecule type" value="Genomic_DNA"/>
</dbReference>
<accession>A0A0X1KI54</accession>
<dbReference type="GO" id="GO:0005886">
    <property type="term" value="C:plasma membrane"/>
    <property type="evidence" value="ECO:0007669"/>
    <property type="project" value="UniProtKB-SubCell"/>
</dbReference>
<dbReference type="InterPro" id="IPR001851">
    <property type="entry name" value="ABC_transp_permease"/>
</dbReference>
<evidence type="ECO:0000256" key="3">
    <source>
        <dbReference type="ARBA" id="ARBA00022692"/>
    </source>
</evidence>
<dbReference type="RefSeq" id="WP_062370255.1">
    <property type="nucleotide sequence ID" value="NZ_CP007140.1"/>
</dbReference>
<evidence type="ECO:0000256" key="2">
    <source>
        <dbReference type="ARBA" id="ARBA00022475"/>
    </source>
</evidence>
<reference evidence="7 8" key="1">
    <citation type="submission" date="2014-01" db="EMBL/GenBank/DDBJ databases">
        <title>Genome sequencing of Thermococcus guaymasensis.</title>
        <authorList>
            <person name="Zhang X."/>
            <person name="Alvare G."/>
            <person name="Fristensky B."/>
            <person name="Chen L."/>
            <person name="Suen T."/>
            <person name="Chen Q."/>
            <person name="Ma K."/>
        </authorList>
    </citation>
    <scope>NUCLEOTIDE SEQUENCE [LARGE SCALE GENOMIC DNA]</scope>
    <source>
        <strain evidence="7 8">DSM 11113</strain>
    </source>
</reference>
<organism evidence="7 8">
    <name type="scientific">Thermococcus guaymasensis DSM 11113</name>
    <dbReference type="NCBI Taxonomy" id="1432656"/>
    <lineage>
        <taxon>Archaea</taxon>
        <taxon>Methanobacteriati</taxon>
        <taxon>Methanobacteriota</taxon>
        <taxon>Thermococci</taxon>
        <taxon>Thermococcales</taxon>
        <taxon>Thermococcaceae</taxon>
        <taxon>Thermococcus</taxon>
    </lineage>
</organism>
<evidence type="ECO:0000313" key="7">
    <source>
        <dbReference type="EMBL" id="AJC70938.1"/>
    </source>
</evidence>
<feature type="transmembrane region" description="Helical" evidence="6">
    <location>
        <begin position="240"/>
        <end position="261"/>
    </location>
</feature>
<dbReference type="CDD" id="cd06580">
    <property type="entry name" value="TM_PBP1_transp_TpRbsC_like"/>
    <property type="match status" value="1"/>
</dbReference>
<dbReference type="KEGG" id="tgy:X802_01135"/>
<feature type="transmembrane region" description="Helical" evidence="6">
    <location>
        <begin position="192"/>
        <end position="219"/>
    </location>
</feature>
<keyword evidence="4 6" id="KW-1133">Transmembrane helix</keyword>
<feature type="transmembrane region" description="Helical" evidence="6">
    <location>
        <begin position="326"/>
        <end position="344"/>
    </location>
</feature>
<keyword evidence="8" id="KW-1185">Reference proteome</keyword>
<dbReference type="PANTHER" id="PTHR47089:SF1">
    <property type="entry name" value="GUANOSINE ABC TRANSPORTER PERMEASE PROTEIN NUPP"/>
    <property type="match status" value="1"/>
</dbReference>
<comment type="subcellular location">
    <subcellularLocation>
        <location evidence="1">Cell membrane</location>
        <topology evidence="1">Multi-pass membrane protein</topology>
    </subcellularLocation>
</comment>
<feature type="transmembrane region" description="Helical" evidence="6">
    <location>
        <begin position="295"/>
        <end position="314"/>
    </location>
</feature>
<dbReference type="Proteomes" id="UP000062043">
    <property type="component" value="Chromosome"/>
</dbReference>
<evidence type="ECO:0000256" key="1">
    <source>
        <dbReference type="ARBA" id="ARBA00004651"/>
    </source>
</evidence>
<feature type="transmembrane region" description="Helical" evidence="6">
    <location>
        <begin position="267"/>
        <end position="288"/>
    </location>
</feature>
<gene>
    <name evidence="7" type="ORF">X802_01135</name>
</gene>
<evidence type="ECO:0000313" key="8">
    <source>
        <dbReference type="Proteomes" id="UP000062043"/>
    </source>
</evidence>
<proteinExistence type="predicted"/>
<evidence type="ECO:0000256" key="6">
    <source>
        <dbReference type="SAM" id="Phobius"/>
    </source>
</evidence>
<keyword evidence="5 6" id="KW-0472">Membrane</keyword>
<dbReference type="OrthoDB" id="86231at2157"/>
<dbReference type="PANTHER" id="PTHR47089">
    <property type="entry name" value="ABC TRANSPORTER, PERMEASE PROTEIN"/>
    <property type="match status" value="1"/>
</dbReference>
<feature type="transmembrane region" description="Helical" evidence="6">
    <location>
        <begin position="64"/>
        <end position="84"/>
    </location>
</feature>
<feature type="transmembrane region" description="Helical" evidence="6">
    <location>
        <begin position="21"/>
        <end position="44"/>
    </location>
</feature>
<sequence length="352" mass="37699">MKSSKKPGVSEILEKINFKAFVESIIAVVIGFLIGAIILLAFGYDPVKAYTALFEGGLASTDNIAATLHYSTPILLTALTFAIGSRTGIFNIGAESSFYFGAIAAIAFTNIWGNLWFGLLMGMVLGALWALPAALLKVYRGVHEVITTIMLNWIGWYFVTWLIVGPYANPSNPIKTIRVPESARLPTIGDTILSWGFIIAVVVAILVYFLLWHTTLGFGMRASGYNQRAARYGGINPKAAIVWSFIIGGMTSGLGGAIKIMSEFPGYAISQGGANIYGFGFDGIGVSLVGRNHPLGIILSAIFFGMLKAGTSSMQQTGVPLEIVKVIQGIIIITVAVPGLYDLLKKSFRRAA</sequence>
<feature type="transmembrane region" description="Helical" evidence="6">
    <location>
        <begin position="96"/>
        <end position="113"/>
    </location>
</feature>